<evidence type="ECO:0000256" key="1">
    <source>
        <dbReference type="ARBA" id="ARBA00006484"/>
    </source>
</evidence>
<dbReference type="AlphaFoldDB" id="A0A8J3LM03"/>
<comment type="similarity">
    <text evidence="1 3">Belongs to the short-chain dehydrogenases/reductases (SDR) family.</text>
</comment>
<dbReference type="SUPFAM" id="SSF51735">
    <property type="entry name" value="NAD(P)-binding Rossmann-fold domains"/>
    <property type="match status" value="1"/>
</dbReference>
<evidence type="ECO:0000256" key="2">
    <source>
        <dbReference type="ARBA" id="ARBA00023002"/>
    </source>
</evidence>
<keyword evidence="2" id="KW-0560">Oxidoreductase</keyword>
<dbReference type="InterPro" id="IPR002347">
    <property type="entry name" value="SDR_fam"/>
</dbReference>
<dbReference type="PANTHER" id="PTHR44196:SF1">
    <property type="entry name" value="DEHYDROGENASE_REDUCTASE SDR FAMILY MEMBER 7B"/>
    <property type="match status" value="1"/>
</dbReference>
<dbReference type="GO" id="GO:0016491">
    <property type="term" value="F:oxidoreductase activity"/>
    <property type="evidence" value="ECO:0007669"/>
    <property type="project" value="UniProtKB-KW"/>
</dbReference>
<feature type="domain" description="Ketoreductase" evidence="4">
    <location>
        <begin position="6"/>
        <end position="198"/>
    </location>
</feature>
<dbReference type="NCBIfam" id="NF005495">
    <property type="entry name" value="PRK07109.1"/>
    <property type="match status" value="1"/>
</dbReference>
<evidence type="ECO:0000313" key="5">
    <source>
        <dbReference type="EMBL" id="GIG75623.1"/>
    </source>
</evidence>
<accession>A0A8J3LM03</accession>
<gene>
    <name evidence="5" type="ORF">Pfl04_40270</name>
</gene>
<protein>
    <submittedName>
        <fullName evidence="5">Short-chain dehydrogenase</fullName>
    </submittedName>
</protein>
<dbReference type="InterPro" id="IPR036291">
    <property type="entry name" value="NAD(P)-bd_dom_sf"/>
</dbReference>
<dbReference type="RefSeq" id="WP_168078152.1">
    <property type="nucleotide sequence ID" value="NZ_BAAAQJ010000030.1"/>
</dbReference>
<dbReference type="PANTHER" id="PTHR44196">
    <property type="entry name" value="DEHYDROGENASE/REDUCTASE SDR FAMILY MEMBER 7B"/>
    <property type="match status" value="1"/>
</dbReference>
<comment type="caution">
    <text evidence="5">The sequence shown here is derived from an EMBL/GenBank/DDBJ whole genome shotgun (WGS) entry which is preliminary data.</text>
</comment>
<proteinExistence type="inferred from homology"/>
<dbReference type="PRINTS" id="PR00080">
    <property type="entry name" value="SDRFAMILY"/>
</dbReference>
<evidence type="ECO:0000313" key="6">
    <source>
        <dbReference type="Proteomes" id="UP000653674"/>
    </source>
</evidence>
<dbReference type="Pfam" id="PF00106">
    <property type="entry name" value="adh_short"/>
    <property type="match status" value="1"/>
</dbReference>
<organism evidence="5 6">
    <name type="scientific">Planosporangium flavigriseum</name>
    <dbReference type="NCBI Taxonomy" id="373681"/>
    <lineage>
        <taxon>Bacteria</taxon>
        <taxon>Bacillati</taxon>
        <taxon>Actinomycetota</taxon>
        <taxon>Actinomycetes</taxon>
        <taxon>Micromonosporales</taxon>
        <taxon>Micromonosporaceae</taxon>
        <taxon>Planosporangium</taxon>
    </lineage>
</organism>
<evidence type="ECO:0000259" key="4">
    <source>
        <dbReference type="SMART" id="SM00822"/>
    </source>
</evidence>
<dbReference type="PRINTS" id="PR00081">
    <property type="entry name" value="GDHRDH"/>
</dbReference>
<evidence type="ECO:0000256" key="3">
    <source>
        <dbReference type="RuleBase" id="RU000363"/>
    </source>
</evidence>
<keyword evidence="6" id="KW-1185">Reference proteome</keyword>
<dbReference type="Proteomes" id="UP000653674">
    <property type="component" value="Unassembled WGS sequence"/>
</dbReference>
<reference evidence="5" key="1">
    <citation type="submission" date="2021-01" db="EMBL/GenBank/DDBJ databases">
        <title>Whole genome shotgun sequence of Planosporangium flavigriseum NBRC 105377.</title>
        <authorList>
            <person name="Komaki H."/>
            <person name="Tamura T."/>
        </authorList>
    </citation>
    <scope>NUCLEOTIDE SEQUENCE</scope>
    <source>
        <strain evidence="5">NBRC 105377</strain>
    </source>
</reference>
<name>A0A8J3LM03_9ACTN</name>
<dbReference type="SMART" id="SM00822">
    <property type="entry name" value="PKS_KR"/>
    <property type="match status" value="1"/>
</dbReference>
<dbReference type="EMBL" id="BONU01000034">
    <property type="protein sequence ID" value="GIG75623.1"/>
    <property type="molecule type" value="Genomic_DNA"/>
</dbReference>
<dbReference type="Gene3D" id="3.40.50.720">
    <property type="entry name" value="NAD(P)-binding Rossmann-like Domain"/>
    <property type="match status" value="1"/>
</dbReference>
<dbReference type="InterPro" id="IPR057326">
    <property type="entry name" value="KR_dom"/>
</dbReference>
<dbReference type="GO" id="GO:0016020">
    <property type="term" value="C:membrane"/>
    <property type="evidence" value="ECO:0007669"/>
    <property type="project" value="TreeGrafter"/>
</dbReference>
<sequence length="346" mass="36581">MQVGDATVVITGASSGIGRATALAFADAGANLVLTARAKNPLRAAEKECADRGAQALSVPADVSSEAAVREVRDRAVDAFGRIDVWVNAAVVGAFGPFLVVPLADVRRIVDVNVMGYVYGSRAALEQMRRQGSGVLVNISSVTAFAPTPYNHAYVMSKAANRALSATLRQELRLDGARDVHVCTVLPAAIDTPFWRHAGNYSGRKIVPMPPVYPPELVADTIVNLVRAPRPEMIVGGAGRVLRVPATLTPGLVERLLAHYIDRTNFAREPAPEHDGNLFHPWPGTEAVDGGWHGRRLTAVRGAAAATAGALVATGAIARQLFAGRRAHKSRARARARSGFARVGTG</sequence>